<gene>
    <name evidence="2" type="ORF">MGAL_10B023234</name>
</gene>
<dbReference type="EMBL" id="UYJE01007505">
    <property type="protein sequence ID" value="VDI55426.1"/>
    <property type="molecule type" value="Genomic_DNA"/>
</dbReference>
<proteinExistence type="predicted"/>
<evidence type="ECO:0000313" key="3">
    <source>
        <dbReference type="Proteomes" id="UP000596742"/>
    </source>
</evidence>
<reference evidence="2" key="1">
    <citation type="submission" date="2018-11" db="EMBL/GenBank/DDBJ databases">
        <authorList>
            <person name="Alioto T."/>
            <person name="Alioto T."/>
        </authorList>
    </citation>
    <scope>NUCLEOTIDE SEQUENCE</scope>
</reference>
<protein>
    <submittedName>
        <fullName evidence="2">Uncharacterized protein</fullName>
    </submittedName>
</protein>
<dbReference type="Proteomes" id="UP000596742">
    <property type="component" value="Unassembled WGS sequence"/>
</dbReference>
<evidence type="ECO:0000256" key="1">
    <source>
        <dbReference type="SAM" id="MobiDB-lite"/>
    </source>
</evidence>
<accession>A0A8B6FY07</accession>
<comment type="caution">
    <text evidence="2">The sequence shown here is derived from an EMBL/GenBank/DDBJ whole genome shotgun (WGS) entry which is preliminary data.</text>
</comment>
<keyword evidence="3" id="KW-1185">Reference proteome</keyword>
<feature type="region of interest" description="Disordered" evidence="1">
    <location>
        <begin position="24"/>
        <end position="54"/>
    </location>
</feature>
<sequence length="103" mass="11466">MSQMEVEMENMEVVRLLIASSKEDALEDGLPPNKPLTRPKLTGPNEDQKSEDKEACWAWEGRQNLKPVGRVSFILVVQETGYTGFSAGLITVCDTLLDLDNLN</sequence>
<organism evidence="2 3">
    <name type="scientific">Mytilus galloprovincialis</name>
    <name type="common">Mediterranean mussel</name>
    <dbReference type="NCBI Taxonomy" id="29158"/>
    <lineage>
        <taxon>Eukaryota</taxon>
        <taxon>Metazoa</taxon>
        <taxon>Spiralia</taxon>
        <taxon>Lophotrochozoa</taxon>
        <taxon>Mollusca</taxon>
        <taxon>Bivalvia</taxon>
        <taxon>Autobranchia</taxon>
        <taxon>Pteriomorphia</taxon>
        <taxon>Mytilida</taxon>
        <taxon>Mytiloidea</taxon>
        <taxon>Mytilidae</taxon>
        <taxon>Mytilinae</taxon>
        <taxon>Mytilus</taxon>
    </lineage>
</organism>
<dbReference type="AlphaFoldDB" id="A0A8B6FY07"/>
<name>A0A8B6FY07_MYTGA</name>
<evidence type="ECO:0000313" key="2">
    <source>
        <dbReference type="EMBL" id="VDI55426.1"/>
    </source>
</evidence>